<keyword evidence="6" id="KW-0046">Antibiotic resistance</keyword>
<dbReference type="InterPro" id="IPR017911">
    <property type="entry name" value="MacB-like_ATP-bd"/>
</dbReference>
<dbReference type="EMBL" id="PUGF01000003">
    <property type="protein sequence ID" value="PRC94379.1"/>
    <property type="molecule type" value="Genomic_DNA"/>
</dbReference>
<dbReference type="InterPro" id="IPR017871">
    <property type="entry name" value="ABC_transporter-like_CS"/>
</dbReference>
<dbReference type="InterPro" id="IPR015854">
    <property type="entry name" value="ABC_transpr_LolD-like"/>
</dbReference>
<dbReference type="GO" id="GO:0005886">
    <property type="term" value="C:plasma membrane"/>
    <property type="evidence" value="ECO:0007669"/>
    <property type="project" value="TreeGrafter"/>
</dbReference>
<keyword evidence="1" id="KW-0813">Transport</keyword>
<dbReference type="AlphaFoldDB" id="A0A2S9H320"/>
<dbReference type="Gene3D" id="3.40.50.300">
    <property type="entry name" value="P-loop containing nucleotide triphosphate hydrolases"/>
    <property type="match status" value="1"/>
</dbReference>
<dbReference type="OrthoDB" id="9802264at2"/>
<dbReference type="InterPro" id="IPR003593">
    <property type="entry name" value="AAA+_ATPase"/>
</dbReference>
<keyword evidence="2" id="KW-1003">Cell membrane</keyword>
<comment type="similarity">
    <text evidence="7">Belongs to the ABC transporter superfamily. Macrolide exporter (TC 3.A.1.122) family.</text>
</comment>
<evidence type="ECO:0000313" key="9">
    <source>
        <dbReference type="EMBL" id="PRC94379.1"/>
    </source>
</evidence>
<dbReference type="RefSeq" id="WP_105530701.1">
    <property type="nucleotide sequence ID" value="NZ_PUGF01000003.1"/>
</dbReference>
<evidence type="ECO:0000256" key="3">
    <source>
        <dbReference type="ARBA" id="ARBA00022741"/>
    </source>
</evidence>
<evidence type="ECO:0000313" key="10">
    <source>
        <dbReference type="Proteomes" id="UP000237839"/>
    </source>
</evidence>
<dbReference type="PANTHER" id="PTHR24220">
    <property type="entry name" value="IMPORT ATP-BINDING PROTEIN"/>
    <property type="match status" value="1"/>
</dbReference>
<dbReference type="GO" id="GO:0046677">
    <property type="term" value="P:response to antibiotic"/>
    <property type="evidence" value="ECO:0007669"/>
    <property type="project" value="UniProtKB-KW"/>
</dbReference>
<dbReference type="InterPro" id="IPR003439">
    <property type="entry name" value="ABC_transporter-like_ATP-bd"/>
</dbReference>
<keyword evidence="10" id="KW-1185">Reference proteome</keyword>
<accession>A0A2S9H320</accession>
<protein>
    <submittedName>
        <fullName evidence="9">ABC-type antimicrobial peptide transport system ATPase component</fullName>
    </submittedName>
</protein>
<keyword evidence="3" id="KW-0547">Nucleotide-binding</keyword>
<evidence type="ECO:0000256" key="1">
    <source>
        <dbReference type="ARBA" id="ARBA00022448"/>
    </source>
</evidence>
<dbReference type="SUPFAM" id="SSF52540">
    <property type="entry name" value="P-loop containing nucleoside triphosphate hydrolases"/>
    <property type="match status" value="1"/>
</dbReference>
<dbReference type="PROSITE" id="PS50893">
    <property type="entry name" value="ABC_TRANSPORTER_2"/>
    <property type="match status" value="1"/>
</dbReference>
<keyword evidence="5" id="KW-0812">Transmembrane</keyword>
<proteinExistence type="inferred from homology"/>
<dbReference type="GO" id="GO:0022857">
    <property type="term" value="F:transmembrane transporter activity"/>
    <property type="evidence" value="ECO:0007669"/>
    <property type="project" value="UniProtKB-ARBA"/>
</dbReference>
<evidence type="ECO:0000256" key="4">
    <source>
        <dbReference type="ARBA" id="ARBA00022840"/>
    </source>
</evidence>
<sequence>MVALHVTELSKRYKRDAEAFTALDKVSFSIQPGELVALTGPSGSGKSTLLNIIAGYDQADGGSVVVNGFDVTRAKPTQMDALRTRTVGFIFQQFHLVPGLNAVENVELSLLNTGMSKAERRACATEALRRMGLAEHSSRRPAQLSGGQQQRVAVARALAAKPSVVLADEPTAALDRANAESLMDQLAALARESGMAALVSTHDQRCLDRVDRIIRLENGVLS</sequence>
<name>A0A2S9H320_9BURK</name>
<dbReference type="Pfam" id="PF00005">
    <property type="entry name" value="ABC_tran"/>
    <property type="match status" value="1"/>
</dbReference>
<keyword evidence="5" id="KW-1133">Transmembrane helix</keyword>
<dbReference type="GO" id="GO:0098796">
    <property type="term" value="C:membrane protein complex"/>
    <property type="evidence" value="ECO:0007669"/>
    <property type="project" value="UniProtKB-ARBA"/>
</dbReference>
<dbReference type="Proteomes" id="UP000237839">
    <property type="component" value="Unassembled WGS sequence"/>
</dbReference>
<evidence type="ECO:0000259" key="8">
    <source>
        <dbReference type="PROSITE" id="PS50893"/>
    </source>
</evidence>
<evidence type="ECO:0000256" key="5">
    <source>
        <dbReference type="ARBA" id="ARBA00022989"/>
    </source>
</evidence>
<keyword evidence="4" id="KW-0067">ATP-binding</keyword>
<dbReference type="CDD" id="cd03255">
    <property type="entry name" value="ABC_MJ0796_LolCDE_FtsE"/>
    <property type="match status" value="1"/>
</dbReference>
<dbReference type="PROSITE" id="PS00211">
    <property type="entry name" value="ABC_TRANSPORTER_1"/>
    <property type="match status" value="1"/>
</dbReference>
<dbReference type="SMART" id="SM00382">
    <property type="entry name" value="AAA"/>
    <property type="match status" value="1"/>
</dbReference>
<keyword evidence="5" id="KW-0472">Membrane</keyword>
<comment type="caution">
    <text evidence="9">The sequence shown here is derived from an EMBL/GenBank/DDBJ whole genome shotgun (WGS) entry which is preliminary data.</text>
</comment>
<feature type="domain" description="ABC transporter" evidence="8">
    <location>
        <begin position="4"/>
        <end position="222"/>
    </location>
</feature>
<evidence type="ECO:0000256" key="2">
    <source>
        <dbReference type="ARBA" id="ARBA00022475"/>
    </source>
</evidence>
<dbReference type="GO" id="GO:0005524">
    <property type="term" value="F:ATP binding"/>
    <property type="evidence" value="ECO:0007669"/>
    <property type="project" value="UniProtKB-KW"/>
</dbReference>
<organism evidence="9 10">
    <name type="scientific">Solimicrobium silvestre</name>
    <dbReference type="NCBI Taxonomy" id="2099400"/>
    <lineage>
        <taxon>Bacteria</taxon>
        <taxon>Pseudomonadati</taxon>
        <taxon>Pseudomonadota</taxon>
        <taxon>Betaproteobacteria</taxon>
        <taxon>Burkholderiales</taxon>
        <taxon>Oxalobacteraceae</taxon>
        <taxon>Solimicrobium</taxon>
    </lineage>
</organism>
<evidence type="ECO:0000256" key="6">
    <source>
        <dbReference type="ARBA" id="ARBA00023251"/>
    </source>
</evidence>
<evidence type="ECO:0000256" key="7">
    <source>
        <dbReference type="ARBA" id="ARBA00038388"/>
    </source>
</evidence>
<dbReference type="InterPro" id="IPR027417">
    <property type="entry name" value="P-loop_NTPase"/>
</dbReference>
<dbReference type="GO" id="GO:0016887">
    <property type="term" value="F:ATP hydrolysis activity"/>
    <property type="evidence" value="ECO:0007669"/>
    <property type="project" value="InterPro"/>
</dbReference>
<reference evidence="9 10" key="1">
    <citation type="submission" date="2018-02" db="EMBL/GenBank/DDBJ databases">
        <title>Solimicrobium silvestre gen. nov., sp. nov., isolated from alpine forest soil.</title>
        <authorList>
            <person name="Margesin R."/>
            <person name="Albuquerque L."/>
            <person name="Zhang D.-C."/>
            <person name="Froufe H.J.C."/>
            <person name="Severino R."/>
            <person name="Roxo I."/>
            <person name="Egas C."/>
            <person name="Da Costa M.S."/>
        </authorList>
    </citation>
    <scope>NUCLEOTIDE SEQUENCE [LARGE SCALE GENOMIC DNA]</scope>
    <source>
        <strain evidence="9 10">S20-91</strain>
    </source>
</reference>
<dbReference type="FunFam" id="3.40.50.300:FF:000032">
    <property type="entry name" value="Export ABC transporter ATP-binding protein"/>
    <property type="match status" value="1"/>
</dbReference>
<gene>
    <name evidence="9" type="ORF">S2091_1000</name>
</gene>